<dbReference type="Gene3D" id="3.40.50.880">
    <property type="match status" value="1"/>
</dbReference>
<dbReference type="SMART" id="SM00342">
    <property type="entry name" value="HTH_ARAC"/>
    <property type="match status" value="1"/>
</dbReference>
<dbReference type="InterPro" id="IPR009057">
    <property type="entry name" value="Homeodomain-like_sf"/>
</dbReference>
<reference evidence="5" key="1">
    <citation type="journal article" date="2019" name="Int. J. Syst. Evol. Microbiol.">
        <title>The Global Catalogue of Microorganisms (GCM) 10K type strain sequencing project: providing services to taxonomists for standard genome sequencing and annotation.</title>
        <authorList>
            <consortium name="The Broad Institute Genomics Platform"/>
            <consortium name="The Broad Institute Genome Sequencing Center for Infectious Disease"/>
            <person name="Wu L."/>
            <person name="Ma J."/>
        </authorList>
    </citation>
    <scope>NUCLEOTIDE SEQUENCE [LARGE SCALE GENOMIC DNA]</scope>
    <source>
        <strain evidence="5">CGMCC 1.12371</strain>
    </source>
</reference>
<dbReference type="SUPFAM" id="SSF52317">
    <property type="entry name" value="Class I glutamine amidotransferase-like"/>
    <property type="match status" value="1"/>
</dbReference>
<dbReference type="InterPro" id="IPR029062">
    <property type="entry name" value="Class_I_gatase-like"/>
</dbReference>
<proteinExistence type="predicted"/>
<accession>A0ABW2QPK9</accession>
<dbReference type="PANTHER" id="PTHR43130:SF3">
    <property type="entry name" value="HTH-TYPE TRANSCRIPTIONAL REGULATOR RV1931C"/>
    <property type="match status" value="1"/>
</dbReference>
<dbReference type="InterPro" id="IPR002818">
    <property type="entry name" value="DJ-1/PfpI"/>
</dbReference>
<comment type="caution">
    <text evidence="4">The sequence shown here is derived from an EMBL/GenBank/DDBJ whole genome shotgun (WGS) entry which is preliminary data.</text>
</comment>
<dbReference type="SUPFAM" id="SSF46689">
    <property type="entry name" value="Homeodomain-like"/>
    <property type="match status" value="1"/>
</dbReference>
<dbReference type="Gene3D" id="1.10.10.60">
    <property type="entry name" value="Homeodomain-like"/>
    <property type="match status" value="1"/>
</dbReference>
<dbReference type="EMBL" id="JBHTCA010000017">
    <property type="protein sequence ID" value="MFC7410612.1"/>
    <property type="molecule type" value="Genomic_DNA"/>
</dbReference>
<evidence type="ECO:0000313" key="5">
    <source>
        <dbReference type="Proteomes" id="UP001596501"/>
    </source>
</evidence>
<protein>
    <submittedName>
        <fullName evidence="4">GlxA family transcriptional regulator</fullName>
    </submittedName>
</protein>
<gene>
    <name evidence="4" type="ORF">ACFQPB_17265</name>
</gene>
<feature type="domain" description="HTH araC/xylS-type" evidence="3">
    <location>
        <begin position="228"/>
        <end position="313"/>
    </location>
</feature>
<dbReference type="InterPro" id="IPR018060">
    <property type="entry name" value="HTH_AraC"/>
</dbReference>
<sequence length="325" mass="34952">MTIHVHFVLLDGCLVLDWAGPAEVLRLANLAMRERGLPDAFAWDFVGPSAECHTSIGATVSHIAPLPKLTPSADRTDWVVLLGQVGTRMNLETPAAQAVLRWLSTLTLREGQTELVCVCAGAIIAARAGLLSGRDATTHHEHLEELRETEPRCRVAVNRVFTSDGPVWSSAGVTTGIDLMLHRVSMVCGPTVAAQVAQALVVAMRRGPNDPEMSPFLAHRNHLHAALHRVQDAVCRDPQASWPLAHMAALAHTSPRHLGRLFSDHTGTTPLNYLRQIRLAVAEAALNAGHNVTQAAALAGFGSDTQLRRTWQQLGKSGTPSAAGR</sequence>
<name>A0ABW2QPK9_9BURK</name>
<evidence type="ECO:0000256" key="1">
    <source>
        <dbReference type="ARBA" id="ARBA00023015"/>
    </source>
</evidence>
<dbReference type="PROSITE" id="PS01124">
    <property type="entry name" value="HTH_ARAC_FAMILY_2"/>
    <property type="match status" value="1"/>
</dbReference>
<evidence type="ECO:0000313" key="4">
    <source>
        <dbReference type="EMBL" id="MFC7410612.1"/>
    </source>
</evidence>
<organism evidence="4 5">
    <name type="scientific">Hydrogenophaga atypica</name>
    <dbReference type="NCBI Taxonomy" id="249409"/>
    <lineage>
        <taxon>Bacteria</taxon>
        <taxon>Pseudomonadati</taxon>
        <taxon>Pseudomonadota</taxon>
        <taxon>Betaproteobacteria</taxon>
        <taxon>Burkholderiales</taxon>
        <taxon>Comamonadaceae</taxon>
        <taxon>Hydrogenophaga</taxon>
    </lineage>
</organism>
<evidence type="ECO:0000259" key="3">
    <source>
        <dbReference type="PROSITE" id="PS01124"/>
    </source>
</evidence>
<evidence type="ECO:0000256" key="2">
    <source>
        <dbReference type="ARBA" id="ARBA00023163"/>
    </source>
</evidence>
<dbReference type="PANTHER" id="PTHR43130">
    <property type="entry name" value="ARAC-FAMILY TRANSCRIPTIONAL REGULATOR"/>
    <property type="match status" value="1"/>
</dbReference>
<dbReference type="InterPro" id="IPR052158">
    <property type="entry name" value="INH-QAR"/>
</dbReference>
<dbReference type="Proteomes" id="UP001596501">
    <property type="component" value="Unassembled WGS sequence"/>
</dbReference>
<keyword evidence="1" id="KW-0805">Transcription regulation</keyword>
<dbReference type="Pfam" id="PF01965">
    <property type="entry name" value="DJ-1_PfpI"/>
    <property type="match status" value="1"/>
</dbReference>
<dbReference type="RefSeq" id="WP_382225938.1">
    <property type="nucleotide sequence ID" value="NZ_JBHTCA010000017.1"/>
</dbReference>
<keyword evidence="2" id="KW-0804">Transcription</keyword>
<keyword evidence="5" id="KW-1185">Reference proteome</keyword>
<dbReference type="Pfam" id="PF12833">
    <property type="entry name" value="HTH_18"/>
    <property type="match status" value="1"/>
</dbReference>